<keyword evidence="2" id="KW-1185">Reference proteome</keyword>
<proteinExistence type="predicted"/>
<name>A0A6A5TCR8_9PLEO</name>
<evidence type="ECO:0000313" key="2">
    <source>
        <dbReference type="Proteomes" id="UP000800035"/>
    </source>
</evidence>
<dbReference type="EMBL" id="ML977037">
    <property type="protein sequence ID" value="KAF1949462.1"/>
    <property type="molecule type" value="Genomic_DNA"/>
</dbReference>
<dbReference type="Proteomes" id="UP000800035">
    <property type="component" value="Unassembled WGS sequence"/>
</dbReference>
<reference evidence="1" key="1">
    <citation type="journal article" date="2020" name="Stud. Mycol.">
        <title>101 Dothideomycetes genomes: a test case for predicting lifestyles and emergence of pathogens.</title>
        <authorList>
            <person name="Haridas S."/>
            <person name="Albert R."/>
            <person name="Binder M."/>
            <person name="Bloem J."/>
            <person name="Labutti K."/>
            <person name="Salamov A."/>
            <person name="Andreopoulos B."/>
            <person name="Baker S."/>
            <person name="Barry K."/>
            <person name="Bills G."/>
            <person name="Bluhm B."/>
            <person name="Cannon C."/>
            <person name="Castanera R."/>
            <person name="Culley D."/>
            <person name="Daum C."/>
            <person name="Ezra D."/>
            <person name="Gonzalez J."/>
            <person name="Henrissat B."/>
            <person name="Kuo A."/>
            <person name="Liang C."/>
            <person name="Lipzen A."/>
            <person name="Lutzoni F."/>
            <person name="Magnuson J."/>
            <person name="Mondo S."/>
            <person name="Nolan M."/>
            <person name="Ohm R."/>
            <person name="Pangilinan J."/>
            <person name="Park H.-J."/>
            <person name="Ramirez L."/>
            <person name="Alfaro M."/>
            <person name="Sun H."/>
            <person name="Tritt A."/>
            <person name="Yoshinaga Y."/>
            <person name="Zwiers L.-H."/>
            <person name="Turgeon B."/>
            <person name="Goodwin S."/>
            <person name="Spatafora J."/>
            <person name="Crous P."/>
            <person name="Grigoriev I."/>
        </authorList>
    </citation>
    <scope>NUCLEOTIDE SEQUENCE</scope>
    <source>
        <strain evidence="1">CBS 675.92</strain>
    </source>
</reference>
<accession>A0A6A5TCR8</accession>
<dbReference type="AlphaFoldDB" id="A0A6A5TCR8"/>
<evidence type="ECO:0000313" key="1">
    <source>
        <dbReference type="EMBL" id="KAF1949462.1"/>
    </source>
</evidence>
<organism evidence="1 2">
    <name type="scientific">Byssothecium circinans</name>
    <dbReference type="NCBI Taxonomy" id="147558"/>
    <lineage>
        <taxon>Eukaryota</taxon>
        <taxon>Fungi</taxon>
        <taxon>Dikarya</taxon>
        <taxon>Ascomycota</taxon>
        <taxon>Pezizomycotina</taxon>
        <taxon>Dothideomycetes</taxon>
        <taxon>Pleosporomycetidae</taxon>
        <taxon>Pleosporales</taxon>
        <taxon>Massarineae</taxon>
        <taxon>Massarinaceae</taxon>
        <taxon>Byssothecium</taxon>
    </lineage>
</organism>
<gene>
    <name evidence="1" type="ORF">CC80DRAFT_497494</name>
</gene>
<protein>
    <submittedName>
        <fullName evidence="1">Uncharacterized protein</fullName>
    </submittedName>
</protein>
<sequence>MNRFAASFGIQFAYSELQAYIPAIGIRKRKTDLQNFEPYVDYLHYEGYANSSHLASYLYSIYVHVISSYEPDPTAHETPPFAQLRRVGLRLGDVDSVAFKRGGQQGGGLTTSVIDWIMEACEKPPKAGVFYLPMSNFGLYQAIICPNSGDRVYPNSSHAETWRNRVQRQVDRC</sequence>